<dbReference type="RefSeq" id="WP_342697042.1">
    <property type="nucleotide sequence ID" value="NZ_JBCGDO010000030.1"/>
</dbReference>
<dbReference type="Proteomes" id="UP001460072">
    <property type="component" value="Unassembled WGS sequence"/>
</dbReference>
<gene>
    <name evidence="4" type="primary">porU</name>
    <name evidence="4" type="ORF">WFZ85_14745</name>
</gene>
<dbReference type="Gene3D" id="3.40.50.10390">
    <property type="entry name" value="Gingipain r, domain 1"/>
    <property type="match status" value="1"/>
</dbReference>
<dbReference type="Gene3D" id="2.60.40.4070">
    <property type="match status" value="1"/>
</dbReference>
<name>A0ABU9N862_9FLAO</name>
<proteinExistence type="predicted"/>
<dbReference type="NCBIfam" id="NF033707">
    <property type="entry name" value="T9SS_sortase"/>
    <property type="match status" value="1"/>
</dbReference>
<evidence type="ECO:0000256" key="2">
    <source>
        <dbReference type="SAM" id="SignalP"/>
    </source>
</evidence>
<evidence type="ECO:0000256" key="1">
    <source>
        <dbReference type="ARBA" id="ARBA00022729"/>
    </source>
</evidence>
<dbReference type="SUPFAM" id="SSF52129">
    <property type="entry name" value="Caspase-like"/>
    <property type="match status" value="1"/>
</dbReference>
<organism evidence="4 5">
    <name type="scientific">Flavobacterium aureirubrum</name>
    <dbReference type="NCBI Taxonomy" id="3133147"/>
    <lineage>
        <taxon>Bacteria</taxon>
        <taxon>Pseudomonadati</taxon>
        <taxon>Bacteroidota</taxon>
        <taxon>Flavobacteriia</taxon>
        <taxon>Flavobacteriales</taxon>
        <taxon>Flavobacteriaceae</taxon>
        <taxon>Flavobacterium</taxon>
    </lineage>
</organism>
<comment type="caution">
    <text evidence="4">The sequence shown here is derived from an EMBL/GenBank/DDBJ whole genome shotgun (WGS) entry which is preliminary data.</text>
</comment>
<reference evidence="4 5" key="1">
    <citation type="submission" date="2024-03" db="EMBL/GenBank/DDBJ databases">
        <title>Two novel species of the genus Flavobacterium exhibiting potentially degradation of complex polysaccharides.</title>
        <authorList>
            <person name="Lian X."/>
        </authorList>
    </citation>
    <scope>NUCLEOTIDE SEQUENCE [LARGE SCALE GENOMIC DNA]</scope>
    <source>
        <strain evidence="5">j3</strain>
    </source>
</reference>
<accession>A0ABU9N862</accession>
<dbReference type="InterPro" id="IPR029031">
    <property type="entry name" value="Gingipain_N_sf"/>
</dbReference>
<dbReference type="Gene3D" id="3.40.50.1460">
    <property type="match status" value="1"/>
</dbReference>
<evidence type="ECO:0000259" key="3">
    <source>
        <dbReference type="Pfam" id="PF01364"/>
    </source>
</evidence>
<evidence type="ECO:0000313" key="5">
    <source>
        <dbReference type="Proteomes" id="UP001460072"/>
    </source>
</evidence>
<feature type="chain" id="PRO_5047535971" evidence="2">
    <location>
        <begin position="20"/>
        <end position="1276"/>
    </location>
</feature>
<keyword evidence="5" id="KW-1185">Reference proteome</keyword>
<protein>
    <submittedName>
        <fullName evidence="4">Type IX secretion system sortase PorU</fullName>
    </submittedName>
</protein>
<dbReference type="Pfam" id="PF01364">
    <property type="entry name" value="Peptidase_C25"/>
    <property type="match status" value="1"/>
</dbReference>
<dbReference type="InterPro" id="IPR001769">
    <property type="entry name" value="Gingipain"/>
</dbReference>
<evidence type="ECO:0000313" key="4">
    <source>
        <dbReference type="EMBL" id="MEM0543870.1"/>
    </source>
</evidence>
<dbReference type="InterPro" id="IPR029030">
    <property type="entry name" value="Caspase-like_dom_sf"/>
</dbReference>
<feature type="signal peptide" evidence="2">
    <location>
        <begin position="1"/>
        <end position="19"/>
    </location>
</feature>
<dbReference type="CDD" id="cd02258">
    <property type="entry name" value="Peptidase_C25_N"/>
    <property type="match status" value="1"/>
</dbReference>
<sequence length="1276" mass="143827">MKNFYTLLLLFFAVLGVFSQEQGNVTLNWTEKKELSYGDYFYNVPQFNPKNYQFDTYTKSVNFNLNIILNNSLNENSLRITNVVFETITENQLGDISVAAIPTELKSSFKTNIARDKVYGNITISPIIKEGSGFKKLVSFSYSFDQINANRNQPIVNNVATVVNSVLNSGNWYRFYVEKSGVYRLSRSFLRSLGFETNVDPRKIKIYGNGGRMVPLLNSIPYPSDLEENAIQFIGESDGVFDNQDYILFYAEGVDNWSIENRTNLNLYEDKSYYYVTASGDNGKRITEMTQPLGNATTIFSTFDDYQFYEVDEENIAKLGRVWFGEQFSFDNEQEFKFKFPSLVTTTPLQISIHAAASSFTPTNFKVEANNQLIGTIPFSALSVNSGFSAFDGTLNTTATVSSEDVTIKLTYDNSGVPNSKGYLDYINIKAKRNLQGFNKQFRFQVDQTNSLLGIGEYQISNATSINQVWDITDIYNVTKVENNNQSSFSFKSTLGEIRKYIAVSNNDFFSPLKDSQSKVDNQNLKGSIFTNAQGQFQDVDYLIITPKFLNTQAEKLANFHRNYSNLRVKVVNLETIYQEFSSGKQDIGAIRNFIKYVYFNASAQDKRVKYINLFGDSSFDFKDRISNNTNIVPIFHALNSYGESESSFASDDFFVCMDNNEGNPNSFFTGIDIAVGRMIVSTVQQAEEMVNKVIEYHDFKSYGSWRNNYISIADDTDKSSDASLQVNQNNLTNELVAEKPFINFKKIFLDSYEQQTSAGGKRYPIARAEIFEAFEKGALVFNYLGHGGEDGLSAERIWEKSDGQNLNNRYKYPLFITVTCSFSRFDNPLRPTAGEFTYWNPRGGAISMITTIRSIGQINAEDFNQSLSAVLFSYGSNQYNSIAESLRLAKNANSSSATSVIFYIGDPALMLAIPEPKVVVTKVNDMPINGPIDDFKSLAFVKIAGEVFDENNNLLPTYNGEVSVNIFDKNVIRTTLNNDGLSPALNFSTLGETIFRGNATVVNGKFEFGFVVPRDIRIPVGNGRISFYSKRNQILLDKTGFNNDIKIGGINTNAVADNTGPTVKLYMNDETFVNGGITNESPFFLAILEDEHGINTASGIGHDILGILDGDESKPFIMNDYYEAELDNFRRGRVYFPFRNLAPGLHTITFKAWDVYNNPITAEIQFVVVGDESITLKNVLNYPNPFVSYTEFWFSHNRPFEPLNVQVQVMTITGKVVWTKNQTITTDGFLSREITWDGKDDFGDRIGKGVYVYKLTVKSTLSNKTAEKIEKLVIL</sequence>
<dbReference type="EMBL" id="JBCGDO010000030">
    <property type="protein sequence ID" value="MEM0543870.1"/>
    <property type="molecule type" value="Genomic_DNA"/>
</dbReference>
<feature type="domain" description="Gingipain" evidence="3">
    <location>
        <begin position="542"/>
        <end position="912"/>
    </location>
</feature>
<keyword evidence="1 2" id="KW-0732">Signal</keyword>